<protein>
    <submittedName>
        <fullName evidence="1">Uncharacterized protein</fullName>
    </submittedName>
</protein>
<proteinExistence type="predicted"/>
<name>A0A371D1E9_9APHY</name>
<evidence type="ECO:0000313" key="1">
    <source>
        <dbReference type="EMBL" id="RDX46352.1"/>
    </source>
</evidence>
<keyword evidence="2" id="KW-1185">Reference proteome</keyword>
<dbReference type="AlphaFoldDB" id="A0A371D1E9"/>
<reference evidence="1 2" key="1">
    <citation type="journal article" date="2018" name="Biotechnol. Biofuels">
        <title>Integrative visual omics of the white-rot fungus Polyporus brumalis exposes the biotechnological potential of its oxidative enzymes for delignifying raw plant biomass.</title>
        <authorList>
            <person name="Miyauchi S."/>
            <person name="Rancon A."/>
            <person name="Drula E."/>
            <person name="Hage H."/>
            <person name="Chaduli D."/>
            <person name="Favel A."/>
            <person name="Grisel S."/>
            <person name="Henrissat B."/>
            <person name="Herpoel-Gimbert I."/>
            <person name="Ruiz-Duenas F.J."/>
            <person name="Chevret D."/>
            <person name="Hainaut M."/>
            <person name="Lin J."/>
            <person name="Wang M."/>
            <person name="Pangilinan J."/>
            <person name="Lipzen A."/>
            <person name="Lesage-Meessen L."/>
            <person name="Navarro D."/>
            <person name="Riley R."/>
            <person name="Grigoriev I.V."/>
            <person name="Zhou S."/>
            <person name="Raouche S."/>
            <person name="Rosso M.N."/>
        </authorList>
    </citation>
    <scope>NUCLEOTIDE SEQUENCE [LARGE SCALE GENOMIC DNA]</scope>
    <source>
        <strain evidence="1 2">BRFM 1820</strain>
    </source>
</reference>
<sequence length="158" mass="17519">MSNYQAPCPPTPALATYLTTLHMSQVHIVHVNPAFHDSDWLSLLLCGLHELNEGDRLPYKAAINEQADSSSDSDPVAWYAPVLDSLACLLIYQPRHQAVSITVLPPAPLLDRLKPAKFLLAQTALNVPSDVRNQLTRIVGHIRRVRLLYVEHRPSGSS</sequence>
<dbReference type="Proteomes" id="UP000256964">
    <property type="component" value="Unassembled WGS sequence"/>
</dbReference>
<gene>
    <name evidence="1" type="ORF">OH76DRAFT_887441</name>
</gene>
<evidence type="ECO:0000313" key="2">
    <source>
        <dbReference type="Proteomes" id="UP000256964"/>
    </source>
</evidence>
<dbReference type="EMBL" id="KZ857428">
    <property type="protein sequence ID" value="RDX46352.1"/>
    <property type="molecule type" value="Genomic_DNA"/>
</dbReference>
<organism evidence="1 2">
    <name type="scientific">Lentinus brumalis</name>
    <dbReference type="NCBI Taxonomy" id="2498619"/>
    <lineage>
        <taxon>Eukaryota</taxon>
        <taxon>Fungi</taxon>
        <taxon>Dikarya</taxon>
        <taxon>Basidiomycota</taxon>
        <taxon>Agaricomycotina</taxon>
        <taxon>Agaricomycetes</taxon>
        <taxon>Polyporales</taxon>
        <taxon>Polyporaceae</taxon>
        <taxon>Lentinus</taxon>
    </lineage>
</organism>
<accession>A0A371D1E9</accession>